<proteinExistence type="predicted"/>
<name>A0A9I9EEB2_CUCME</name>
<protein>
    <submittedName>
        <fullName evidence="1">Uncharacterized protein</fullName>
    </submittedName>
</protein>
<accession>A0A9I9EEB2</accession>
<reference evidence="1" key="1">
    <citation type="submission" date="2023-03" db="UniProtKB">
        <authorList>
            <consortium name="EnsemblPlants"/>
        </authorList>
    </citation>
    <scope>IDENTIFICATION</scope>
</reference>
<organism evidence="1">
    <name type="scientific">Cucumis melo</name>
    <name type="common">Muskmelon</name>
    <dbReference type="NCBI Taxonomy" id="3656"/>
    <lineage>
        <taxon>Eukaryota</taxon>
        <taxon>Viridiplantae</taxon>
        <taxon>Streptophyta</taxon>
        <taxon>Embryophyta</taxon>
        <taxon>Tracheophyta</taxon>
        <taxon>Spermatophyta</taxon>
        <taxon>Magnoliopsida</taxon>
        <taxon>eudicotyledons</taxon>
        <taxon>Gunneridae</taxon>
        <taxon>Pentapetalae</taxon>
        <taxon>rosids</taxon>
        <taxon>fabids</taxon>
        <taxon>Cucurbitales</taxon>
        <taxon>Cucurbitaceae</taxon>
        <taxon>Benincaseae</taxon>
        <taxon>Cucumis</taxon>
    </lineage>
</organism>
<dbReference type="Gramene" id="MELO3C032609.2.1">
    <property type="protein sequence ID" value="MELO3C032609.2.1"/>
    <property type="gene ID" value="MELO3C032609.2"/>
</dbReference>
<sequence length="107" mass="12478">MTTNIFESLNFAMLKAWELSKCSILEVLQMMLQRWFFERRNEELILPKPLKVNPVNNMNYHVIDETSQYVIYLPTKNSFKNGVQETALNVAVVDMLAIIAKDASFLY</sequence>
<dbReference type="AlphaFoldDB" id="A0A9I9EEB2"/>
<dbReference type="EnsemblPlants" id="MELO3C032609.2.1">
    <property type="protein sequence ID" value="MELO3C032609.2.1"/>
    <property type="gene ID" value="MELO3C032609.2"/>
</dbReference>
<evidence type="ECO:0000313" key="1">
    <source>
        <dbReference type="EnsemblPlants" id="MELO3C032609.2.1"/>
    </source>
</evidence>